<evidence type="ECO:0000259" key="4">
    <source>
        <dbReference type="PROSITE" id="PS51063"/>
    </source>
</evidence>
<comment type="caution">
    <text evidence="5">The sequence shown here is derived from an EMBL/GenBank/DDBJ whole genome shotgun (WGS) entry which is preliminary data.</text>
</comment>
<evidence type="ECO:0000313" key="5">
    <source>
        <dbReference type="EMBL" id="MCJ2544519.1"/>
    </source>
</evidence>
<dbReference type="SMART" id="SM00419">
    <property type="entry name" value="HTH_CRP"/>
    <property type="match status" value="1"/>
</dbReference>
<dbReference type="SUPFAM" id="SSF51206">
    <property type="entry name" value="cAMP-binding domain-like"/>
    <property type="match status" value="1"/>
</dbReference>
<evidence type="ECO:0000256" key="2">
    <source>
        <dbReference type="ARBA" id="ARBA00023125"/>
    </source>
</evidence>
<dbReference type="EMBL" id="JAFIRA010000073">
    <property type="protein sequence ID" value="MCJ2544519.1"/>
    <property type="molecule type" value="Genomic_DNA"/>
</dbReference>
<dbReference type="Gene3D" id="2.60.120.10">
    <property type="entry name" value="Jelly Rolls"/>
    <property type="match status" value="1"/>
</dbReference>
<dbReference type="Pfam" id="PF13545">
    <property type="entry name" value="HTH_Crp_2"/>
    <property type="match status" value="1"/>
</dbReference>
<organism evidence="5 6">
    <name type="scientific">Thermostichus vulcanus str. 'Rupite'</name>
    <dbReference type="NCBI Taxonomy" id="2813851"/>
    <lineage>
        <taxon>Bacteria</taxon>
        <taxon>Bacillati</taxon>
        <taxon>Cyanobacteriota</taxon>
        <taxon>Cyanophyceae</taxon>
        <taxon>Thermostichales</taxon>
        <taxon>Thermostichaceae</taxon>
        <taxon>Thermostichus</taxon>
    </lineage>
</organism>
<keyword evidence="1" id="KW-0805">Transcription regulation</keyword>
<protein>
    <submittedName>
        <fullName evidence="5">Crp/Fnr family transcriptional regulator</fullName>
    </submittedName>
</protein>
<evidence type="ECO:0000256" key="1">
    <source>
        <dbReference type="ARBA" id="ARBA00023015"/>
    </source>
</evidence>
<evidence type="ECO:0000313" key="6">
    <source>
        <dbReference type="Proteomes" id="UP000830835"/>
    </source>
</evidence>
<dbReference type="InterPro" id="IPR018490">
    <property type="entry name" value="cNMP-bd_dom_sf"/>
</dbReference>
<name>A0ABT0CFF7_THEVL</name>
<dbReference type="Proteomes" id="UP000830835">
    <property type="component" value="Unassembled WGS sequence"/>
</dbReference>
<feature type="domain" description="HTH crp-type" evidence="4">
    <location>
        <begin position="133"/>
        <end position="206"/>
    </location>
</feature>
<proteinExistence type="predicted"/>
<dbReference type="InterPro" id="IPR014710">
    <property type="entry name" value="RmlC-like_jellyroll"/>
</dbReference>
<keyword evidence="2" id="KW-0238">DNA-binding</keyword>
<evidence type="ECO:0000256" key="3">
    <source>
        <dbReference type="ARBA" id="ARBA00023163"/>
    </source>
</evidence>
<dbReference type="InterPro" id="IPR012318">
    <property type="entry name" value="HTH_CRP"/>
</dbReference>
<dbReference type="InterPro" id="IPR036390">
    <property type="entry name" value="WH_DNA-bd_sf"/>
</dbReference>
<dbReference type="SUPFAM" id="SSF46785">
    <property type="entry name" value="Winged helix' DNA-binding domain"/>
    <property type="match status" value="1"/>
</dbReference>
<gene>
    <name evidence="5" type="ORF">JX360_16670</name>
</gene>
<reference evidence="5" key="1">
    <citation type="submission" date="2021-02" db="EMBL/GenBank/DDBJ databases">
        <title>The CRISPR/cas machinery reduction and long-range gene transfer in the hot spring cyanobacterium Synechococcus.</title>
        <authorList>
            <person name="Dvorak P."/>
            <person name="Jahodarova E."/>
            <person name="Hasler P."/>
            <person name="Poulickova A."/>
        </authorList>
    </citation>
    <scope>NUCLEOTIDE SEQUENCE</scope>
    <source>
        <strain evidence="5">Rupite</strain>
    </source>
</reference>
<accession>A0ABT0CFF7</accession>
<keyword evidence="3" id="KW-0804">Transcription</keyword>
<keyword evidence="6" id="KW-1185">Reference proteome</keyword>
<sequence>MSSIQPIVFPTSRSHLDFVTSFGQMKTFKRGDPLPLIEGSLWQIEAGILRTLILGSEGETFTLGLWGKGDVVGLEQNLVKGLKAECLSPYVEARILPAEQLRCFCQQEQGWIQSVTLQHIRRCQEWIYILQHSKIYLRLLDLLAWIAERFGILEGNSYRLEVSLTHQHLSEMIGTTRVTVTRFFQIYEKDKLIHRLKNRSLLVYVDKIKELKYKSHFR</sequence>
<dbReference type="RefSeq" id="WP_244353170.1">
    <property type="nucleotide sequence ID" value="NZ_JAFIRA010000073.1"/>
</dbReference>
<dbReference type="PROSITE" id="PS51063">
    <property type="entry name" value="HTH_CRP_2"/>
    <property type="match status" value="1"/>
</dbReference>